<keyword evidence="1" id="KW-1133">Transmembrane helix</keyword>
<dbReference type="Proteomes" id="UP001299546">
    <property type="component" value="Unassembled WGS sequence"/>
</dbReference>
<gene>
    <name evidence="2" type="ORF">LIZ65_17995</name>
</gene>
<accession>A0ABS8DL49</accession>
<protein>
    <submittedName>
        <fullName evidence="2">DUF3267 domain-containing protein</fullName>
    </submittedName>
</protein>
<comment type="caution">
    <text evidence="2">The sequence shown here is derived from an EMBL/GenBank/DDBJ whole genome shotgun (WGS) entry which is preliminary data.</text>
</comment>
<keyword evidence="3" id="KW-1185">Reference proteome</keyword>
<feature type="transmembrane region" description="Helical" evidence="1">
    <location>
        <begin position="69"/>
        <end position="90"/>
    </location>
</feature>
<evidence type="ECO:0000256" key="1">
    <source>
        <dbReference type="SAM" id="Phobius"/>
    </source>
</evidence>
<sequence length="205" mass="23376">MAKKEKISPAKQRIIDNYEMQRQMLIKEGYEERLEIISILKANLMVFVTALPLVIAGIVFWGVTKKHGAFSFSIFDGIWFLLLYFGTMFLHEVLHGLGWSIWTKEGWKSIFLGVMWESLTPYCHCKEPLTPGKYMFGGLLPFVVLGIGLYVLAFSTDSLLILWLSLFNILGAGGDLAIMLHVFKYRNAYLLDHPTECGFAAFECF</sequence>
<keyword evidence="1" id="KW-0472">Membrane</keyword>
<name>A0ABS8DL49_9FIRM</name>
<feature type="transmembrane region" description="Helical" evidence="1">
    <location>
        <begin position="160"/>
        <end position="183"/>
    </location>
</feature>
<evidence type="ECO:0000313" key="2">
    <source>
        <dbReference type="EMBL" id="MCB7389180.1"/>
    </source>
</evidence>
<evidence type="ECO:0000313" key="3">
    <source>
        <dbReference type="Proteomes" id="UP001299546"/>
    </source>
</evidence>
<feature type="transmembrane region" description="Helical" evidence="1">
    <location>
        <begin position="42"/>
        <end position="63"/>
    </location>
</feature>
<organism evidence="2 3">
    <name type="scientific">Bariatricus massiliensis</name>
    <dbReference type="NCBI Taxonomy" id="1745713"/>
    <lineage>
        <taxon>Bacteria</taxon>
        <taxon>Bacillati</taxon>
        <taxon>Bacillota</taxon>
        <taxon>Clostridia</taxon>
        <taxon>Lachnospirales</taxon>
        <taxon>Lachnospiraceae</taxon>
        <taxon>Bariatricus</taxon>
    </lineage>
</organism>
<keyword evidence="1" id="KW-0812">Transmembrane</keyword>
<reference evidence="2 3" key="1">
    <citation type="submission" date="2021-10" db="EMBL/GenBank/DDBJ databases">
        <title>Collection of gut derived symbiotic bacterial strains cultured from healthy donors.</title>
        <authorList>
            <person name="Lin H."/>
            <person name="Littmann E."/>
            <person name="Kohout C."/>
            <person name="Pamer E.G."/>
        </authorList>
    </citation>
    <scope>NUCLEOTIDE SEQUENCE [LARGE SCALE GENOMIC DNA]</scope>
    <source>
        <strain evidence="2 3">DFI.1.165</strain>
    </source>
</reference>
<dbReference type="RefSeq" id="WP_066730819.1">
    <property type="nucleotide sequence ID" value="NZ_JAJCIQ010000004.1"/>
</dbReference>
<dbReference type="InterPro" id="IPR021683">
    <property type="entry name" value="DUF3267"/>
</dbReference>
<feature type="transmembrane region" description="Helical" evidence="1">
    <location>
        <begin position="134"/>
        <end position="154"/>
    </location>
</feature>
<proteinExistence type="predicted"/>
<dbReference type="Pfam" id="PF11667">
    <property type="entry name" value="DUF3267"/>
    <property type="match status" value="1"/>
</dbReference>
<dbReference type="EMBL" id="JAJCIS010000019">
    <property type="protein sequence ID" value="MCB7389180.1"/>
    <property type="molecule type" value="Genomic_DNA"/>
</dbReference>